<accession>A0A1Y0HPL4</accession>
<name>A0A1Y0HPL4_9BACT</name>
<gene>
    <name evidence="2" type="ORF">Sdiek1_2889</name>
</gene>
<keyword evidence="1" id="KW-0472">Membrane</keyword>
<evidence type="ECO:0000256" key="1">
    <source>
        <dbReference type="SAM" id="Phobius"/>
    </source>
</evidence>
<feature type="transmembrane region" description="Helical" evidence="1">
    <location>
        <begin position="12"/>
        <end position="34"/>
    </location>
</feature>
<organism evidence="2 3">
    <name type="scientific">Sulfurospirillum diekertiae</name>
    <dbReference type="NCBI Taxonomy" id="1854492"/>
    <lineage>
        <taxon>Bacteria</taxon>
        <taxon>Pseudomonadati</taxon>
        <taxon>Campylobacterota</taxon>
        <taxon>Epsilonproteobacteria</taxon>
        <taxon>Campylobacterales</taxon>
        <taxon>Sulfurospirillaceae</taxon>
        <taxon>Sulfurospirillum</taxon>
    </lineage>
</organism>
<dbReference type="Proteomes" id="UP000196005">
    <property type="component" value="Chromosome"/>
</dbReference>
<dbReference type="AlphaFoldDB" id="A0A1Y0HPL4"/>
<dbReference type="KEGG" id="suls:Sdiek1_2889"/>
<protein>
    <recommendedName>
        <fullName evidence="4">DUF4760 domain-containing protein</fullName>
    </recommendedName>
</protein>
<keyword evidence="3" id="KW-1185">Reference proteome</keyword>
<evidence type="ECO:0008006" key="4">
    <source>
        <dbReference type="Google" id="ProtNLM"/>
    </source>
</evidence>
<reference evidence="3" key="1">
    <citation type="submission" date="2017-05" db="EMBL/GenBank/DDBJ databases">
        <title>Dechlorination kinetics govern the competition between two new strains of the genus Sulfurospirillum.</title>
        <authorList>
            <person name="Buttet G.F."/>
            <person name="Murray A.M."/>
            <person name="Goris T."/>
            <person name="Burion M."/>
            <person name="Lin B."/>
            <person name="Rolle M."/>
            <person name="Maillard J."/>
        </authorList>
    </citation>
    <scope>NUCLEOTIDE SEQUENCE [LARGE SCALE GENOMIC DNA]</scope>
    <source>
        <strain evidence="3">SL2-1</strain>
    </source>
</reference>
<proteinExistence type="predicted"/>
<evidence type="ECO:0000313" key="3">
    <source>
        <dbReference type="Proteomes" id="UP000196005"/>
    </source>
</evidence>
<evidence type="ECO:0000313" key="2">
    <source>
        <dbReference type="EMBL" id="ARU50031.1"/>
    </source>
</evidence>
<keyword evidence="1" id="KW-1133">Transmembrane helix</keyword>
<keyword evidence="1" id="KW-0812">Transmembrane</keyword>
<dbReference type="EMBL" id="CP021416">
    <property type="protein sequence ID" value="ARU50031.1"/>
    <property type="molecule type" value="Genomic_DNA"/>
</dbReference>
<dbReference type="RefSeq" id="WP_087439695.1">
    <property type="nucleotide sequence ID" value="NZ_CP021416.1"/>
</dbReference>
<sequence length="151" mass="18332">MEIFLSDEYETLWTAISAIMSILATMMAIFALIYSIRMYRKTMQIVHYGEIDKMYFEILKEALNKPFLLRQDRERTLDEEIQYNTYAFIVWNFLESIYDRCMLDHALQRTWFPIIEAERKIHLLWIQEDENRAKFKAEFLSFIEKGTFEVV</sequence>